<evidence type="ECO:0000313" key="4">
    <source>
        <dbReference type="EMBL" id="SPO05072.1"/>
    </source>
</evidence>
<feature type="compositionally biased region" description="Low complexity" evidence="2">
    <location>
        <begin position="231"/>
        <end position="250"/>
    </location>
</feature>
<dbReference type="Proteomes" id="UP001187682">
    <property type="component" value="Unassembled WGS sequence"/>
</dbReference>
<accession>A0AAE8SYI7</accession>
<dbReference type="Pfam" id="PF04082">
    <property type="entry name" value="Fungal_trans"/>
    <property type="match status" value="1"/>
</dbReference>
<gene>
    <name evidence="4" type="ORF">DNG_07757</name>
</gene>
<reference evidence="4" key="1">
    <citation type="submission" date="2018-03" db="EMBL/GenBank/DDBJ databases">
        <authorList>
            <person name="Guldener U."/>
        </authorList>
    </citation>
    <scope>NUCLEOTIDE SEQUENCE</scope>
</reference>
<sequence>MDLLGLRRDTDSWLVNMERSHRPDRNGAHGTGRPTGVFMLQPEHVTSVLAAFSEKVHTWYPIFSSTEFTESFYKSINGLDGSGTHTCLAMLVMAIGSLVRRAPPLTTGLDERPDTQYFDRAISLLPDIMADYSLVGLQCQILFSLYYLCLVRPCQAHDYILMASSRAQNMLKSRLYSSDTHHLEALYRASWAIILIESELAVQLNFADSGIWKYDDHLPLPTADETWHFGSPATAPSPDPSQQSPQSSQTDKSDSAEVLSYFMAEIAMRRMLRRCTTSVSDWAGGRPQYAPIIADELELQLDQWYKYLPPSLHFHRQPTSAADVPELPTAQFLQAQYAACKASIYWPAVCQAIDLGCGDESQLQYCSKFFDAYVSFLVAAEASLSTCIPNTWTLYASIFIITLASLKGTKCSCLATIVNPKTFECFRRARSVFVEIREFSLSLSAMSEILEDRIEAS</sequence>
<dbReference type="EMBL" id="ONZQ02000012">
    <property type="protein sequence ID" value="SPO05072.1"/>
    <property type="molecule type" value="Genomic_DNA"/>
</dbReference>
<name>A0AAE8SYI7_9PEZI</name>
<proteinExistence type="predicted"/>
<keyword evidence="5" id="KW-1185">Reference proteome</keyword>
<evidence type="ECO:0000256" key="2">
    <source>
        <dbReference type="SAM" id="MobiDB-lite"/>
    </source>
</evidence>
<dbReference type="CDD" id="cd12148">
    <property type="entry name" value="fungal_TF_MHR"/>
    <property type="match status" value="1"/>
</dbReference>
<evidence type="ECO:0000313" key="5">
    <source>
        <dbReference type="Proteomes" id="UP001187682"/>
    </source>
</evidence>
<comment type="caution">
    <text evidence="4">The sequence shown here is derived from an EMBL/GenBank/DDBJ whole genome shotgun (WGS) entry which is preliminary data.</text>
</comment>
<feature type="domain" description="Xylanolytic transcriptional activator regulatory" evidence="3">
    <location>
        <begin position="51"/>
        <end position="265"/>
    </location>
</feature>
<keyword evidence="1" id="KW-0539">Nucleus</keyword>
<dbReference type="InterPro" id="IPR007219">
    <property type="entry name" value="XnlR_reg_dom"/>
</dbReference>
<dbReference type="GO" id="GO:0006351">
    <property type="term" value="P:DNA-templated transcription"/>
    <property type="evidence" value="ECO:0007669"/>
    <property type="project" value="InterPro"/>
</dbReference>
<dbReference type="AlphaFoldDB" id="A0AAE8SYI7"/>
<dbReference type="PANTHER" id="PTHR47785:SF3">
    <property type="entry name" value="ZN(2)-C6 FUNGAL-TYPE DOMAIN-CONTAINING PROTEIN"/>
    <property type="match status" value="1"/>
</dbReference>
<evidence type="ECO:0000256" key="1">
    <source>
        <dbReference type="ARBA" id="ARBA00023242"/>
    </source>
</evidence>
<dbReference type="PANTHER" id="PTHR47785">
    <property type="entry name" value="ZN(II)2CYS6 TRANSCRIPTION FACTOR (EUROFUNG)-RELATED-RELATED"/>
    <property type="match status" value="1"/>
</dbReference>
<dbReference type="GO" id="GO:0003677">
    <property type="term" value="F:DNA binding"/>
    <property type="evidence" value="ECO:0007669"/>
    <property type="project" value="InterPro"/>
</dbReference>
<protein>
    <recommendedName>
        <fullName evidence="3">Xylanolytic transcriptional activator regulatory domain-containing protein</fullName>
    </recommendedName>
</protein>
<evidence type="ECO:0000259" key="3">
    <source>
        <dbReference type="Pfam" id="PF04082"/>
    </source>
</evidence>
<dbReference type="InterPro" id="IPR053181">
    <property type="entry name" value="EcdB-like_regulator"/>
</dbReference>
<feature type="region of interest" description="Disordered" evidence="2">
    <location>
        <begin position="229"/>
        <end position="255"/>
    </location>
</feature>
<dbReference type="GO" id="GO:0008270">
    <property type="term" value="F:zinc ion binding"/>
    <property type="evidence" value="ECO:0007669"/>
    <property type="project" value="InterPro"/>
</dbReference>
<organism evidence="4 5">
    <name type="scientific">Cephalotrichum gorgonifer</name>
    <dbReference type="NCBI Taxonomy" id="2041049"/>
    <lineage>
        <taxon>Eukaryota</taxon>
        <taxon>Fungi</taxon>
        <taxon>Dikarya</taxon>
        <taxon>Ascomycota</taxon>
        <taxon>Pezizomycotina</taxon>
        <taxon>Sordariomycetes</taxon>
        <taxon>Hypocreomycetidae</taxon>
        <taxon>Microascales</taxon>
        <taxon>Microascaceae</taxon>
        <taxon>Cephalotrichum</taxon>
    </lineage>
</organism>